<geneLocation type="plasmid" evidence="2">
    <name>II</name>
</geneLocation>
<evidence type="ECO:0000256" key="1">
    <source>
        <dbReference type="SAM" id="MobiDB-lite"/>
    </source>
</evidence>
<gene>
    <name evidence="2" type="ORF">CT19425_MP70207</name>
</gene>
<name>A0A375INC3_9BURK</name>
<accession>A0A375INC3</accession>
<feature type="region of interest" description="Disordered" evidence="1">
    <location>
        <begin position="1"/>
        <end position="20"/>
    </location>
</feature>
<dbReference type="EMBL" id="LT991977">
    <property type="protein sequence ID" value="SPK76047.1"/>
    <property type="molecule type" value="Genomic_DNA"/>
</dbReference>
<sequence>MVQHNCAYPHHPPADAYQGCRTPTARKQASLEESKGLAMNIQDVPEDFPRVVIPAVVTGAQPKICVREIDGRYVAGQTEEERYERWDICEDLAQQLLSVAQKDATGHPEHSTEETLRRVRISVERKGWVSEAELDWLIGRLGTLLGP</sequence>
<reference evidence="2 3" key="1">
    <citation type="submission" date="2018-01" db="EMBL/GenBank/DDBJ databases">
        <authorList>
            <person name="Gaut B.S."/>
            <person name="Morton B.R."/>
            <person name="Clegg M.T."/>
            <person name="Duvall M.R."/>
        </authorList>
    </citation>
    <scope>NUCLEOTIDE SEQUENCE [LARGE SCALE GENOMIC DNA]</scope>
    <source>
        <strain evidence="2">Cupriavidus taiwanensis LMG 19425</strain>
        <plasmid evidence="3">Plasmid ii</plasmid>
    </source>
</reference>
<organism evidence="2 3">
    <name type="scientific">Cupriavidus taiwanensis</name>
    <dbReference type="NCBI Taxonomy" id="164546"/>
    <lineage>
        <taxon>Bacteria</taxon>
        <taxon>Pseudomonadati</taxon>
        <taxon>Pseudomonadota</taxon>
        <taxon>Betaproteobacteria</taxon>
        <taxon>Burkholderiales</taxon>
        <taxon>Burkholderiaceae</taxon>
        <taxon>Cupriavidus</taxon>
    </lineage>
</organism>
<dbReference type="Proteomes" id="UP000255505">
    <property type="component" value="Plasmid II"/>
</dbReference>
<evidence type="ECO:0000313" key="3">
    <source>
        <dbReference type="Proteomes" id="UP000255505"/>
    </source>
</evidence>
<proteinExistence type="predicted"/>
<dbReference type="AlphaFoldDB" id="A0A375INC3"/>
<evidence type="ECO:0000313" key="2">
    <source>
        <dbReference type="EMBL" id="SPK76047.1"/>
    </source>
</evidence>
<protein>
    <submittedName>
        <fullName evidence="2">Uncharacterized protein</fullName>
    </submittedName>
</protein>
<keyword evidence="2" id="KW-0614">Plasmid</keyword>